<dbReference type="InterPro" id="IPR029052">
    <property type="entry name" value="Metallo-depent_PP-like"/>
</dbReference>
<evidence type="ECO:0000313" key="2">
    <source>
        <dbReference type="EMBL" id="MFG3816652.1"/>
    </source>
</evidence>
<dbReference type="InterPro" id="IPR036907">
    <property type="entry name" value="5'-Nucleotdase_C_sf"/>
</dbReference>
<dbReference type="Proteomes" id="UP001604335">
    <property type="component" value="Unassembled WGS sequence"/>
</dbReference>
<accession>A0ABW7C684</accession>
<dbReference type="PANTHER" id="PTHR11575:SF24">
    <property type="entry name" value="5'-NUCLEOTIDASE"/>
    <property type="match status" value="1"/>
</dbReference>
<evidence type="ECO:0000259" key="1">
    <source>
        <dbReference type="Pfam" id="PF02872"/>
    </source>
</evidence>
<dbReference type="Gene3D" id="3.60.21.10">
    <property type="match status" value="1"/>
</dbReference>
<feature type="domain" description="5'-Nucleotidase C-terminal" evidence="1">
    <location>
        <begin position="380"/>
        <end position="560"/>
    </location>
</feature>
<dbReference type="SUPFAM" id="SSF56300">
    <property type="entry name" value="Metallo-dependent phosphatases"/>
    <property type="match status" value="1"/>
</dbReference>
<reference evidence="3" key="1">
    <citation type="journal article" date="2024" name="Algal Res.">
        <title>Biochemical, toxicological and genomic investigation of a high-biomass producing Limnothrix strain isolated from Italian shallow drinking water reservoir.</title>
        <authorList>
            <person name="Simonazzi M."/>
            <person name="Shishido T.K."/>
            <person name="Delbaje E."/>
            <person name="Wahlsten M."/>
            <person name="Fewer D.P."/>
            <person name="Sivonen K."/>
            <person name="Pezzolesi L."/>
            <person name="Pistocchi R."/>
        </authorList>
    </citation>
    <scope>NUCLEOTIDE SEQUENCE [LARGE SCALE GENOMIC DNA]</scope>
    <source>
        <strain evidence="3">LRLZ20PSL1</strain>
    </source>
</reference>
<dbReference type="RefSeq" id="WP_393010699.1">
    <property type="nucleotide sequence ID" value="NZ_JAZAQF010000017.1"/>
</dbReference>
<keyword evidence="3" id="KW-1185">Reference proteome</keyword>
<dbReference type="InterPro" id="IPR006179">
    <property type="entry name" value="5_nucleotidase/apyrase"/>
</dbReference>
<dbReference type="Gene3D" id="3.90.780.10">
    <property type="entry name" value="5'-Nucleotidase, C-terminal domain"/>
    <property type="match status" value="1"/>
</dbReference>
<evidence type="ECO:0000313" key="3">
    <source>
        <dbReference type="Proteomes" id="UP001604335"/>
    </source>
</evidence>
<dbReference type="PRINTS" id="PR00313">
    <property type="entry name" value="CABNDNGRPT"/>
</dbReference>
<protein>
    <submittedName>
        <fullName evidence="2">5'-nucleotidase C-terminal domain-containing protein</fullName>
    </submittedName>
</protein>
<organism evidence="2 3">
    <name type="scientific">Limnothrix redekei LRLZ20PSL1</name>
    <dbReference type="NCBI Taxonomy" id="3112953"/>
    <lineage>
        <taxon>Bacteria</taxon>
        <taxon>Bacillati</taxon>
        <taxon>Cyanobacteriota</taxon>
        <taxon>Cyanophyceae</taxon>
        <taxon>Pseudanabaenales</taxon>
        <taxon>Pseudanabaenaceae</taxon>
        <taxon>Limnothrix</taxon>
    </lineage>
</organism>
<dbReference type="SUPFAM" id="SSF51120">
    <property type="entry name" value="beta-Roll"/>
    <property type="match status" value="1"/>
</dbReference>
<dbReference type="InterPro" id="IPR018511">
    <property type="entry name" value="Hemolysin-typ_Ca-bd_CS"/>
</dbReference>
<comment type="caution">
    <text evidence="2">The sequence shown here is derived from an EMBL/GenBank/DDBJ whole genome shotgun (WGS) entry which is preliminary data.</text>
</comment>
<dbReference type="PROSITE" id="PS00330">
    <property type="entry name" value="HEMOLYSIN_CALCIUM"/>
    <property type="match status" value="3"/>
</dbReference>
<dbReference type="InterPro" id="IPR011049">
    <property type="entry name" value="Serralysin-like_metalloprot_C"/>
</dbReference>
<dbReference type="InterPro" id="IPR001343">
    <property type="entry name" value="Hemolysn_Ca-bd"/>
</dbReference>
<dbReference type="Pfam" id="PF02872">
    <property type="entry name" value="5_nucleotid_C"/>
    <property type="match status" value="1"/>
</dbReference>
<sequence length="815" mass="84272">MVYKLQILHGSDFEAGIPALDDAVGFSTVVNALRDDVPNTLTLSSGDNYIPGPFFSSGSDTALRSVLGREGVGRADIAILNAIGIQASVFGNHEFDQGTSTIDSLLTPGQGYAGARFPYLSANLNFANDSALRDNVVPDGQDFTTVTSDDRAGKIAKSVVLTVGGERIGIVGATTPTLARISSPGSGVGITPGSFGNTPSAAELDALAAEIQPAVNALTATGINKVVVLAHMQQLEIERELAKRLRDVDVLIAGGSHTLLADEGDRLRPGDTRASGLAYPIIETSPTGPVAVLNTAANYRYVGRLVADFDDAGQLIPSSLNPSLNGAYATDSASVQALTANNPGQPSPQVTAVTTALRNLINTKDGNLFGRASVYLEGNRDFVRTQETNLGNLTADANLAAARKVDPSAVISIKNGGGIRDAIGAIAGGGGQVGGQVERLPVPANPAANKQTGQISQLDIENSLRFNNTLSLVTLTATQLKEILEHGVAGSGPGRTPGQFPQVGGVAFSFDLTKPVNQRVQSIALRDENDNITDFIVRNGQVVGDANRTFRVVTLNFLAGTSTQEAGGDNYPFPKFARENAARYNQVNLVPAGTTATFTTAGSEQKALADYLREVGTFTAPDTSIADDRRIQNLSGRADEVLRASFFALSSRDDSYTLAAGAIEGTGGVLGMNGNDILTGSAGADFLAGNQGADLLNGGDGDDRLFGGRGNDTLLGGNGNDLLAGDLATDVLTGGAGNDTFVLRRNGPGQSPDVVTDFTLGASGGDRLALTDGVRFSDLVITQQGANTQLALRDGGVLAILQNVTASVITQSAFI</sequence>
<proteinExistence type="predicted"/>
<dbReference type="Pfam" id="PF00353">
    <property type="entry name" value="HemolysinCabind"/>
    <property type="match status" value="2"/>
</dbReference>
<dbReference type="InterPro" id="IPR008334">
    <property type="entry name" value="5'-Nucleotdase_C"/>
</dbReference>
<gene>
    <name evidence="2" type="ORF">VPK24_03305</name>
</gene>
<dbReference type="SUPFAM" id="SSF55816">
    <property type="entry name" value="5'-nucleotidase (syn. UDP-sugar hydrolase), C-terminal domain"/>
    <property type="match status" value="1"/>
</dbReference>
<dbReference type="Gene3D" id="2.150.10.10">
    <property type="entry name" value="Serralysin-like metalloprotease, C-terminal"/>
    <property type="match status" value="1"/>
</dbReference>
<dbReference type="PRINTS" id="PR01607">
    <property type="entry name" value="APYRASEFAMLY"/>
</dbReference>
<dbReference type="PANTHER" id="PTHR11575">
    <property type="entry name" value="5'-NUCLEOTIDASE-RELATED"/>
    <property type="match status" value="1"/>
</dbReference>
<dbReference type="EMBL" id="JAZAQF010000017">
    <property type="protein sequence ID" value="MFG3816652.1"/>
    <property type="molecule type" value="Genomic_DNA"/>
</dbReference>
<name>A0ABW7C684_9CYAN</name>